<name>A0A7C4Y6L9_UNCW3</name>
<accession>A0A7C4Y6L9</accession>
<dbReference type="Pfam" id="PF02223">
    <property type="entry name" value="Thymidylate_kin"/>
    <property type="match status" value="1"/>
</dbReference>
<dbReference type="EMBL" id="DTHG01000089">
    <property type="protein sequence ID" value="HGW92303.1"/>
    <property type="molecule type" value="Genomic_DNA"/>
</dbReference>
<evidence type="ECO:0000256" key="8">
    <source>
        <dbReference type="ARBA" id="ARBA00022840"/>
    </source>
</evidence>
<dbReference type="GO" id="GO:0006233">
    <property type="term" value="P:dTDP biosynthetic process"/>
    <property type="evidence" value="ECO:0007669"/>
    <property type="project" value="InterPro"/>
</dbReference>
<evidence type="ECO:0000256" key="3">
    <source>
        <dbReference type="ARBA" id="ARBA00017144"/>
    </source>
</evidence>
<evidence type="ECO:0000256" key="6">
    <source>
        <dbReference type="ARBA" id="ARBA00022741"/>
    </source>
</evidence>
<keyword evidence="7 11" id="KW-0418">Kinase</keyword>
<evidence type="ECO:0000313" key="13">
    <source>
        <dbReference type="EMBL" id="HGW92303.1"/>
    </source>
</evidence>
<dbReference type="AlphaFoldDB" id="A0A7C4Y6L9"/>
<dbReference type="PANTHER" id="PTHR10344">
    <property type="entry name" value="THYMIDYLATE KINASE"/>
    <property type="match status" value="1"/>
</dbReference>
<feature type="domain" description="Thymidylate kinase-like" evidence="12">
    <location>
        <begin position="9"/>
        <end position="193"/>
    </location>
</feature>
<evidence type="ECO:0000256" key="4">
    <source>
        <dbReference type="ARBA" id="ARBA00022679"/>
    </source>
</evidence>
<evidence type="ECO:0000256" key="5">
    <source>
        <dbReference type="ARBA" id="ARBA00022727"/>
    </source>
</evidence>
<dbReference type="CDD" id="cd01672">
    <property type="entry name" value="TMPK"/>
    <property type="match status" value="1"/>
</dbReference>
<keyword evidence="6 11" id="KW-0547">Nucleotide-binding</keyword>
<evidence type="ECO:0000256" key="10">
    <source>
        <dbReference type="ARBA" id="ARBA00057735"/>
    </source>
</evidence>
<feature type="binding site" evidence="11">
    <location>
        <begin position="11"/>
        <end position="18"/>
    </location>
    <ligand>
        <name>ATP</name>
        <dbReference type="ChEBI" id="CHEBI:30616"/>
    </ligand>
</feature>
<protein>
    <recommendedName>
        <fullName evidence="3 11">Thymidylate kinase</fullName>
        <ecNumber evidence="2 11">2.7.4.9</ecNumber>
    </recommendedName>
    <alternativeName>
        <fullName evidence="11">dTMP kinase</fullName>
    </alternativeName>
</protein>
<evidence type="ECO:0000256" key="9">
    <source>
        <dbReference type="ARBA" id="ARBA00048743"/>
    </source>
</evidence>
<sequence length="206" mass="24098">MKKGIFITFEGIEGSGKSLQLKLLKRFLLKNGYDVISTREPGGTEIGKKIRRILLEPSNKITSYAELFLLLADRAQHIEDIILKNLNEGKIVLSDRFFDSTIAYQGGGRMIKEDVLKKIMEFDIFSIKPDLTFLLDIPPEVSLKRLKKIDRIESQEIEFHRRVRERYRKIAESEPRFYMIDATDDVKNIHNKIKEKTMEILRRNNL</sequence>
<dbReference type="InterPro" id="IPR018095">
    <property type="entry name" value="Thymidylate_kin_CS"/>
</dbReference>
<evidence type="ECO:0000256" key="7">
    <source>
        <dbReference type="ARBA" id="ARBA00022777"/>
    </source>
</evidence>
<comment type="similarity">
    <text evidence="1 11">Belongs to the thymidylate kinase family.</text>
</comment>
<evidence type="ECO:0000256" key="2">
    <source>
        <dbReference type="ARBA" id="ARBA00012980"/>
    </source>
</evidence>
<comment type="function">
    <text evidence="10 11">Phosphorylation of dTMP to form dTDP in both de novo and salvage pathways of dTTP synthesis.</text>
</comment>
<dbReference type="GO" id="GO:0005524">
    <property type="term" value="F:ATP binding"/>
    <property type="evidence" value="ECO:0007669"/>
    <property type="project" value="UniProtKB-UniRule"/>
</dbReference>
<dbReference type="PANTHER" id="PTHR10344:SF4">
    <property type="entry name" value="UMP-CMP KINASE 2, MITOCHONDRIAL"/>
    <property type="match status" value="1"/>
</dbReference>
<evidence type="ECO:0000259" key="12">
    <source>
        <dbReference type="Pfam" id="PF02223"/>
    </source>
</evidence>
<dbReference type="NCBIfam" id="TIGR00041">
    <property type="entry name" value="DTMP_kinase"/>
    <property type="match status" value="1"/>
</dbReference>
<dbReference type="EC" id="2.7.4.9" evidence="2 11"/>
<organism evidence="13">
    <name type="scientific">candidate division WOR-3 bacterium</name>
    <dbReference type="NCBI Taxonomy" id="2052148"/>
    <lineage>
        <taxon>Bacteria</taxon>
        <taxon>Bacteria division WOR-3</taxon>
    </lineage>
</organism>
<gene>
    <name evidence="11 13" type="primary">tmk</name>
    <name evidence="13" type="ORF">ENV67_07180</name>
</gene>
<dbReference type="InterPro" id="IPR027417">
    <property type="entry name" value="P-loop_NTPase"/>
</dbReference>
<keyword evidence="8 11" id="KW-0067">ATP-binding</keyword>
<dbReference type="GO" id="GO:0005829">
    <property type="term" value="C:cytosol"/>
    <property type="evidence" value="ECO:0007669"/>
    <property type="project" value="TreeGrafter"/>
</dbReference>
<comment type="catalytic activity">
    <reaction evidence="9 11">
        <text>dTMP + ATP = dTDP + ADP</text>
        <dbReference type="Rhea" id="RHEA:13517"/>
        <dbReference type="ChEBI" id="CHEBI:30616"/>
        <dbReference type="ChEBI" id="CHEBI:58369"/>
        <dbReference type="ChEBI" id="CHEBI:63528"/>
        <dbReference type="ChEBI" id="CHEBI:456216"/>
        <dbReference type="EC" id="2.7.4.9"/>
    </reaction>
</comment>
<dbReference type="Gene3D" id="3.40.50.300">
    <property type="entry name" value="P-loop containing nucleotide triphosphate hydrolases"/>
    <property type="match status" value="1"/>
</dbReference>
<dbReference type="FunFam" id="3.40.50.300:FF:000225">
    <property type="entry name" value="Thymidylate kinase"/>
    <property type="match status" value="1"/>
</dbReference>
<reference evidence="13" key="1">
    <citation type="journal article" date="2020" name="mSystems">
        <title>Genome- and Community-Level Interaction Insights into Carbon Utilization and Element Cycling Functions of Hydrothermarchaeota in Hydrothermal Sediment.</title>
        <authorList>
            <person name="Zhou Z."/>
            <person name="Liu Y."/>
            <person name="Xu W."/>
            <person name="Pan J."/>
            <person name="Luo Z.H."/>
            <person name="Li M."/>
        </authorList>
    </citation>
    <scope>NUCLEOTIDE SEQUENCE [LARGE SCALE GENOMIC DNA]</scope>
    <source>
        <strain evidence="13">SpSt-780</strain>
    </source>
</reference>
<dbReference type="GO" id="GO:0006235">
    <property type="term" value="P:dTTP biosynthetic process"/>
    <property type="evidence" value="ECO:0007669"/>
    <property type="project" value="UniProtKB-UniRule"/>
</dbReference>
<dbReference type="GO" id="GO:0006227">
    <property type="term" value="P:dUDP biosynthetic process"/>
    <property type="evidence" value="ECO:0007669"/>
    <property type="project" value="TreeGrafter"/>
</dbReference>
<evidence type="ECO:0000256" key="11">
    <source>
        <dbReference type="HAMAP-Rule" id="MF_00165"/>
    </source>
</evidence>
<comment type="caution">
    <text evidence="13">The sequence shown here is derived from an EMBL/GenBank/DDBJ whole genome shotgun (WGS) entry which is preliminary data.</text>
</comment>
<evidence type="ECO:0000256" key="1">
    <source>
        <dbReference type="ARBA" id="ARBA00009776"/>
    </source>
</evidence>
<dbReference type="InterPro" id="IPR018094">
    <property type="entry name" value="Thymidylate_kinase"/>
</dbReference>
<keyword evidence="5 11" id="KW-0545">Nucleotide biosynthesis</keyword>
<dbReference type="HAMAP" id="MF_00165">
    <property type="entry name" value="Thymidylate_kinase"/>
    <property type="match status" value="1"/>
</dbReference>
<dbReference type="SUPFAM" id="SSF52540">
    <property type="entry name" value="P-loop containing nucleoside triphosphate hydrolases"/>
    <property type="match status" value="1"/>
</dbReference>
<keyword evidence="4 11" id="KW-0808">Transferase</keyword>
<proteinExistence type="inferred from homology"/>
<dbReference type="PROSITE" id="PS01331">
    <property type="entry name" value="THYMIDYLATE_KINASE"/>
    <property type="match status" value="1"/>
</dbReference>
<dbReference type="GO" id="GO:0004798">
    <property type="term" value="F:dTMP kinase activity"/>
    <property type="evidence" value="ECO:0007669"/>
    <property type="project" value="UniProtKB-UniRule"/>
</dbReference>
<dbReference type="InterPro" id="IPR039430">
    <property type="entry name" value="Thymidylate_kin-like_dom"/>
</dbReference>